<accession>V5SHX3</accession>
<sequence length="93" mass="10614">MLHDTISLAFFPSGRSILLALLVLIVFYVGRALWIARHEWRHCGTDTKILYLLVAPLLTLAVDLLALTDRLFWRRRDEKRSRHSGEAGVSRAG</sequence>
<dbReference type="Proteomes" id="UP000018542">
    <property type="component" value="Chromosome"/>
</dbReference>
<keyword evidence="1" id="KW-1133">Transmembrane helix</keyword>
<evidence type="ECO:0000313" key="3">
    <source>
        <dbReference type="Proteomes" id="UP000018542"/>
    </source>
</evidence>
<dbReference type="AlphaFoldDB" id="V5SHX3"/>
<dbReference type="EMBL" id="CP006912">
    <property type="protein sequence ID" value="AHB50461.1"/>
    <property type="molecule type" value="Genomic_DNA"/>
</dbReference>
<evidence type="ECO:0000256" key="1">
    <source>
        <dbReference type="SAM" id="Phobius"/>
    </source>
</evidence>
<keyword evidence="3" id="KW-1185">Reference proteome</keyword>
<reference evidence="2 3" key="1">
    <citation type="journal article" date="2014" name="Genome Announc.">
        <title>Complete Genome Sequence of Hyphomicrobium nitrativorans Strain NL23, a Denitrifying Bacterium Isolated from Biofilm of a Methanol-Fed Denitrification System Treating Seawater at the Montreal Biodome.</title>
        <authorList>
            <person name="Martineau C."/>
            <person name="Villeneuve C."/>
            <person name="Mauffrey F."/>
            <person name="Villemur R."/>
        </authorList>
    </citation>
    <scope>NUCLEOTIDE SEQUENCE [LARGE SCALE GENOMIC DNA]</scope>
    <source>
        <strain evidence="2">NL23</strain>
    </source>
</reference>
<feature type="transmembrane region" description="Helical" evidence="1">
    <location>
        <begin position="17"/>
        <end position="37"/>
    </location>
</feature>
<dbReference type="OrthoDB" id="9986023at2"/>
<dbReference type="STRING" id="1029756.W911_17270"/>
<dbReference type="PATRIC" id="fig|1029756.8.peg.3593"/>
<keyword evidence="1" id="KW-0812">Transmembrane</keyword>
<name>V5SHX3_9HYPH</name>
<evidence type="ECO:0000313" key="2">
    <source>
        <dbReference type="EMBL" id="AHB50461.1"/>
    </source>
</evidence>
<keyword evidence="1" id="KW-0472">Membrane</keyword>
<dbReference type="RefSeq" id="WP_023788742.1">
    <property type="nucleotide sequence ID" value="NC_022997.1"/>
</dbReference>
<proteinExistence type="predicted"/>
<dbReference type="KEGG" id="hni:W911_17270"/>
<gene>
    <name evidence="2" type="ORF">W911_17270</name>
</gene>
<protein>
    <submittedName>
        <fullName evidence="2">Uncharacterized protein</fullName>
    </submittedName>
</protein>
<feature type="transmembrane region" description="Helical" evidence="1">
    <location>
        <begin position="49"/>
        <end position="73"/>
    </location>
</feature>
<organism evidence="2 3">
    <name type="scientific">Hyphomicrobium nitrativorans NL23</name>
    <dbReference type="NCBI Taxonomy" id="1029756"/>
    <lineage>
        <taxon>Bacteria</taxon>
        <taxon>Pseudomonadati</taxon>
        <taxon>Pseudomonadota</taxon>
        <taxon>Alphaproteobacteria</taxon>
        <taxon>Hyphomicrobiales</taxon>
        <taxon>Hyphomicrobiaceae</taxon>
        <taxon>Hyphomicrobium</taxon>
    </lineage>
</organism>
<dbReference type="HOGENOM" id="CLU_2395729_0_0_5"/>